<protein>
    <recommendedName>
        <fullName evidence="1">Helix-turn-helix domain-containing protein</fullName>
    </recommendedName>
</protein>
<organism evidence="2 3">
    <name type="scientific">Phocaeicola vulgatus</name>
    <name type="common">Bacteroides vulgatus</name>
    <dbReference type="NCBI Taxonomy" id="821"/>
    <lineage>
        <taxon>Bacteria</taxon>
        <taxon>Pseudomonadati</taxon>
        <taxon>Bacteroidota</taxon>
        <taxon>Bacteroidia</taxon>
        <taxon>Bacteroidales</taxon>
        <taxon>Bacteroidaceae</taxon>
        <taxon>Phocaeicola</taxon>
    </lineage>
</organism>
<dbReference type="SUPFAM" id="SSF46955">
    <property type="entry name" value="Putative DNA-binding domain"/>
    <property type="match status" value="1"/>
</dbReference>
<dbReference type="EMBL" id="CP043529">
    <property type="protein sequence ID" value="QEW36116.1"/>
    <property type="molecule type" value="Genomic_DNA"/>
</dbReference>
<accession>A0A5P3ASM5</accession>
<dbReference type="InterPro" id="IPR041657">
    <property type="entry name" value="HTH_17"/>
</dbReference>
<dbReference type="PANTHER" id="PTHR34585">
    <property type="match status" value="1"/>
</dbReference>
<evidence type="ECO:0000313" key="3">
    <source>
        <dbReference type="Proteomes" id="UP000326091"/>
    </source>
</evidence>
<proteinExistence type="predicted"/>
<name>A0A5P3ASM5_PHOVU</name>
<gene>
    <name evidence="2" type="ORF">VIC01_01636</name>
</gene>
<reference evidence="2 3" key="1">
    <citation type="submission" date="2019-09" db="EMBL/GenBank/DDBJ databases">
        <title>Commensal-derived Metabolites Govern Vibrio cholerae Pathogenesis in Host.</title>
        <authorList>
            <person name="Yoon S.S."/>
            <person name="Yoon M.Y."/>
        </authorList>
    </citation>
    <scope>NUCLEOTIDE SEQUENCE [LARGE SCALE GENOMIC DNA]</scope>
    <source>
        <strain evidence="2 3">VIC01</strain>
    </source>
</reference>
<dbReference type="Proteomes" id="UP000326091">
    <property type="component" value="Chromosome"/>
</dbReference>
<evidence type="ECO:0000313" key="2">
    <source>
        <dbReference type="EMBL" id="QEW36116.1"/>
    </source>
</evidence>
<evidence type="ECO:0000259" key="1">
    <source>
        <dbReference type="Pfam" id="PF12728"/>
    </source>
</evidence>
<sequence length="153" mass="17253">MEKGGFNNSLRDSRKIFMKKAPQPGQSAQQAAIQTKPMGVSARAVTFAANSKIVLYMEIVSIEKKTFEEMVAQTDAFVEKVAALQRKGDAKRLGKWLTGEEVCGQLRISQRTLQKLRDRGFIGYSQIGFRFYYKPEDVKRLIPLIGTICSTDR</sequence>
<dbReference type="AlphaFoldDB" id="A0A5P3ASM5"/>
<feature type="domain" description="Helix-turn-helix" evidence="1">
    <location>
        <begin position="96"/>
        <end position="141"/>
    </location>
</feature>
<dbReference type="Pfam" id="PF12728">
    <property type="entry name" value="HTH_17"/>
    <property type="match status" value="1"/>
</dbReference>
<dbReference type="PANTHER" id="PTHR34585:SF22">
    <property type="entry name" value="HELIX-TURN-HELIX DOMAIN-CONTAINING PROTEIN"/>
    <property type="match status" value="1"/>
</dbReference>
<dbReference type="InterPro" id="IPR009061">
    <property type="entry name" value="DNA-bd_dom_put_sf"/>
</dbReference>